<proteinExistence type="predicted"/>
<name>A0A6B0TSH7_IXORI</name>
<feature type="region of interest" description="Disordered" evidence="1">
    <location>
        <begin position="30"/>
        <end position="66"/>
    </location>
</feature>
<protein>
    <submittedName>
        <fullName evidence="2">Putative secreted protein</fullName>
    </submittedName>
</protein>
<dbReference type="EMBL" id="GIFC01000055">
    <property type="protein sequence ID" value="MXU82138.1"/>
    <property type="molecule type" value="Transcribed_RNA"/>
</dbReference>
<reference evidence="2" key="1">
    <citation type="submission" date="2019-12" db="EMBL/GenBank/DDBJ databases">
        <title>An insight into the sialome of adult female Ixodes ricinus ticks feeding for 6 days.</title>
        <authorList>
            <person name="Perner J."/>
            <person name="Ribeiro J.M.C."/>
        </authorList>
    </citation>
    <scope>NUCLEOTIDE SEQUENCE</scope>
    <source>
        <strain evidence="2">Semi-engorged</strain>
        <tissue evidence="2">Salivary glands</tissue>
    </source>
</reference>
<organism evidence="2">
    <name type="scientific">Ixodes ricinus</name>
    <name type="common">Common tick</name>
    <name type="synonym">Acarus ricinus</name>
    <dbReference type="NCBI Taxonomy" id="34613"/>
    <lineage>
        <taxon>Eukaryota</taxon>
        <taxon>Metazoa</taxon>
        <taxon>Ecdysozoa</taxon>
        <taxon>Arthropoda</taxon>
        <taxon>Chelicerata</taxon>
        <taxon>Arachnida</taxon>
        <taxon>Acari</taxon>
        <taxon>Parasitiformes</taxon>
        <taxon>Ixodida</taxon>
        <taxon>Ixodoidea</taxon>
        <taxon>Ixodidae</taxon>
        <taxon>Ixodinae</taxon>
        <taxon>Ixodes</taxon>
    </lineage>
</organism>
<dbReference type="AlphaFoldDB" id="A0A6B0TSH7"/>
<evidence type="ECO:0000256" key="1">
    <source>
        <dbReference type="SAM" id="MobiDB-lite"/>
    </source>
</evidence>
<sequence length="66" mass="7720">MQRTAPWRGRFTNRRVWFSLSALSTLRWKSARRGTSRGSTRRPVQARSEDSRVLTCRMRPLPAQTS</sequence>
<evidence type="ECO:0000313" key="2">
    <source>
        <dbReference type="EMBL" id="MXU82138.1"/>
    </source>
</evidence>
<accession>A0A6B0TSH7</accession>